<evidence type="ECO:0000313" key="2">
    <source>
        <dbReference type="Proteomes" id="UP000037460"/>
    </source>
</evidence>
<name>A0A0M0K4G9_9EUKA</name>
<dbReference type="EMBL" id="JWZX01001444">
    <property type="protein sequence ID" value="KOO33720.1"/>
    <property type="molecule type" value="Genomic_DNA"/>
</dbReference>
<organism evidence="1 2">
    <name type="scientific">Chrysochromulina tobinii</name>
    <dbReference type="NCBI Taxonomy" id="1460289"/>
    <lineage>
        <taxon>Eukaryota</taxon>
        <taxon>Haptista</taxon>
        <taxon>Haptophyta</taxon>
        <taxon>Prymnesiophyceae</taxon>
        <taxon>Prymnesiales</taxon>
        <taxon>Chrysochromulinaceae</taxon>
        <taxon>Chrysochromulina</taxon>
    </lineage>
</organism>
<reference evidence="2" key="1">
    <citation type="journal article" date="2015" name="PLoS Genet.">
        <title>Genome Sequence and Transcriptome Analyses of Chrysochromulina tobin: Metabolic Tools for Enhanced Algal Fitness in the Prominent Order Prymnesiales (Haptophyceae).</title>
        <authorList>
            <person name="Hovde B.T."/>
            <person name="Deodato C.R."/>
            <person name="Hunsperger H.M."/>
            <person name="Ryken S.A."/>
            <person name="Yost W."/>
            <person name="Jha R.K."/>
            <person name="Patterson J."/>
            <person name="Monnat R.J. Jr."/>
            <person name="Barlow S.B."/>
            <person name="Starkenburg S.R."/>
            <person name="Cattolico R.A."/>
        </authorList>
    </citation>
    <scope>NUCLEOTIDE SEQUENCE</scope>
    <source>
        <strain evidence="2">CCMP291</strain>
    </source>
</reference>
<accession>A0A0M0K4G9</accession>
<keyword evidence="2" id="KW-1185">Reference proteome</keyword>
<comment type="caution">
    <text evidence="1">The sequence shown here is derived from an EMBL/GenBank/DDBJ whole genome shotgun (WGS) entry which is preliminary data.</text>
</comment>
<dbReference type="Proteomes" id="UP000037460">
    <property type="component" value="Unassembled WGS sequence"/>
</dbReference>
<proteinExistence type="predicted"/>
<dbReference type="AlphaFoldDB" id="A0A0M0K4G9"/>
<sequence>MSTRANEQARRSVTSLEAMTVFVHRSEHGLSDGVQYALEALPCMVASNDASALCVRFGLSQEDLDALLSECGCLTGDKAATLKAGIKRLTGETVQIFRERHFLLEYYARVKCVAFGVEPAESCAEQRAHGAHADGGGNYHAHAIRQEDAVAQLPASHGSWVPRSGCKCAALALGMYSARASRAQVTFG</sequence>
<evidence type="ECO:0000313" key="1">
    <source>
        <dbReference type="EMBL" id="KOO33720.1"/>
    </source>
</evidence>
<protein>
    <submittedName>
        <fullName evidence="1">Uncharacterized protein</fullName>
    </submittedName>
</protein>
<gene>
    <name evidence="1" type="ORF">Ctob_013037</name>
</gene>